<comment type="subcellular location">
    <subcellularLocation>
        <location evidence="6 7">Cytoplasm</location>
    </subcellularLocation>
</comment>
<dbReference type="PANTHER" id="PTHR23133">
    <property type="entry name" value="IMIDAZOLEGLYCEROL-PHOSPHATE DEHYDRATASE HIS7"/>
    <property type="match status" value="1"/>
</dbReference>
<dbReference type="InterPro" id="IPR038494">
    <property type="entry name" value="IGPD_sf"/>
</dbReference>
<dbReference type="RefSeq" id="WP_004755283.1">
    <property type="nucleotide sequence ID" value="NZ_AHMY02000010.1"/>
</dbReference>
<evidence type="ECO:0000256" key="5">
    <source>
        <dbReference type="ARBA" id="ARBA00023239"/>
    </source>
</evidence>
<evidence type="ECO:0000256" key="1">
    <source>
        <dbReference type="ARBA" id="ARBA00005047"/>
    </source>
</evidence>
<evidence type="ECO:0000256" key="6">
    <source>
        <dbReference type="HAMAP-Rule" id="MF_00076"/>
    </source>
</evidence>
<comment type="pathway">
    <text evidence="1 6 7">Amino-acid biosynthesis; L-histidine biosynthesis; L-histidine from 5-phospho-alpha-D-ribose 1-diphosphate: step 6/9.</text>
</comment>
<dbReference type="GO" id="GO:0000105">
    <property type="term" value="P:L-histidine biosynthetic process"/>
    <property type="evidence" value="ECO:0007669"/>
    <property type="project" value="UniProtKB-UniRule"/>
</dbReference>
<dbReference type="CDD" id="cd07914">
    <property type="entry name" value="IGPD"/>
    <property type="match status" value="1"/>
</dbReference>
<dbReference type="EC" id="4.2.1.19" evidence="6 7"/>
<dbReference type="Gene3D" id="3.30.230.40">
    <property type="entry name" value="Imidazole glycerol phosphate dehydratase, domain 1"/>
    <property type="match status" value="2"/>
</dbReference>
<dbReference type="PANTHER" id="PTHR23133:SF2">
    <property type="entry name" value="IMIDAZOLEGLYCEROL-PHOSPHATE DEHYDRATASE"/>
    <property type="match status" value="1"/>
</dbReference>
<evidence type="ECO:0000256" key="2">
    <source>
        <dbReference type="ARBA" id="ARBA00016664"/>
    </source>
</evidence>
<keyword evidence="4 6" id="KW-0368">Histidine biosynthesis</keyword>
<comment type="catalytic activity">
    <reaction evidence="6 7">
        <text>D-erythro-1-(imidazol-4-yl)glycerol 3-phosphate = 3-(imidazol-4-yl)-2-oxopropyl phosphate + H2O</text>
        <dbReference type="Rhea" id="RHEA:11040"/>
        <dbReference type="ChEBI" id="CHEBI:15377"/>
        <dbReference type="ChEBI" id="CHEBI:57766"/>
        <dbReference type="ChEBI" id="CHEBI:58278"/>
        <dbReference type="EC" id="4.2.1.19"/>
    </reaction>
</comment>
<dbReference type="GO" id="GO:0004424">
    <property type="term" value="F:imidazoleglycerol-phosphate dehydratase activity"/>
    <property type="evidence" value="ECO:0007669"/>
    <property type="project" value="UniProtKB-UniRule"/>
</dbReference>
<evidence type="ECO:0000256" key="3">
    <source>
        <dbReference type="ARBA" id="ARBA00022605"/>
    </source>
</evidence>
<evidence type="ECO:0000256" key="7">
    <source>
        <dbReference type="RuleBase" id="RU000599"/>
    </source>
</evidence>
<dbReference type="AlphaFoldDB" id="A0A0E2BJY3"/>
<keyword evidence="5 6" id="KW-0456">Lyase</keyword>
<gene>
    <name evidence="6 8" type="primary">hisB</name>
    <name evidence="8" type="ORF">LEP1GSC081_0476</name>
</gene>
<dbReference type="FunFam" id="3.30.230.40:FF:000003">
    <property type="entry name" value="Imidazoleglycerol-phosphate dehydratase HisB"/>
    <property type="match status" value="1"/>
</dbReference>
<dbReference type="InterPro" id="IPR000807">
    <property type="entry name" value="ImidazoleglycerolP_deHydtase"/>
</dbReference>
<keyword evidence="3 6" id="KW-0028">Amino-acid biosynthesis</keyword>
<evidence type="ECO:0000256" key="4">
    <source>
        <dbReference type="ARBA" id="ARBA00023102"/>
    </source>
</evidence>
<proteinExistence type="inferred from homology"/>
<reference evidence="8 9" key="1">
    <citation type="submission" date="2012-10" db="EMBL/GenBank/DDBJ databases">
        <authorList>
            <person name="Harkins D.M."/>
            <person name="Durkin A.S."/>
            <person name="Brinkac L.M."/>
            <person name="Selengut J.D."/>
            <person name="Sanka R."/>
            <person name="DePew J."/>
            <person name="Purushe J."/>
            <person name="Peacock S.J."/>
            <person name="Thaipadungpanit J."/>
            <person name="Wuthiekanun V.W."/>
            <person name="Day N.P."/>
            <person name="Vinetz J.M."/>
            <person name="Sutton G.G."/>
            <person name="Nelson W.C."/>
            <person name="Fouts D.E."/>
        </authorList>
    </citation>
    <scope>NUCLEOTIDE SEQUENCE [LARGE SCALE GENOMIC DNA]</scope>
    <source>
        <strain evidence="8 9">H1</strain>
    </source>
</reference>
<dbReference type="FunFam" id="3.30.230.40:FF:000001">
    <property type="entry name" value="Imidazoleglycerol-phosphate dehydratase HisB"/>
    <property type="match status" value="1"/>
</dbReference>
<protein>
    <recommendedName>
        <fullName evidence="2 6">Imidazoleglycerol-phosphate dehydratase</fullName>
        <shortName evidence="6">IGPD</shortName>
        <ecNumber evidence="6 7">4.2.1.19</ecNumber>
    </recommendedName>
</protein>
<dbReference type="HAMAP" id="MF_00076">
    <property type="entry name" value="HisB"/>
    <property type="match status" value="1"/>
</dbReference>
<dbReference type="EMBL" id="AHMY02000010">
    <property type="protein sequence ID" value="EKO17606.1"/>
    <property type="molecule type" value="Genomic_DNA"/>
</dbReference>
<dbReference type="SUPFAM" id="SSF54211">
    <property type="entry name" value="Ribosomal protein S5 domain 2-like"/>
    <property type="match status" value="2"/>
</dbReference>
<dbReference type="GeneID" id="34313478"/>
<dbReference type="Proteomes" id="UP000006253">
    <property type="component" value="Unassembled WGS sequence"/>
</dbReference>
<accession>A0A0E2BJY3</accession>
<sequence length="206" mass="23229">MTDKLIGFYDPVRMKAERKTSETEIKLEMNLRGTGQYQFDTEIPFFEHMLSHISKHGLIDLDLWLRGDIEIDCHHSVEDTAILMGTTIHKQLGDKTGIFRYGHFTLTMDEVLTTVAVDLGGRYFFKYTGPELTGKFGIYDAELSLEFLQKLALNAKMNLHVVVHYGDNKHHIHESIFKALGKALRMAIAQDSASAGAIPSTKGVLE</sequence>
<dbReference type="PROSITE" id="PS00955">
    <property type="entry name" value="IGP_DEHYDRATASE_2"/>
    <property type="match status" value="1"/>
</dbReference>
<comment type="similarity">
    <text evidence="6 7">Belongs to the imidazoleglycerol-phosphate dehydratase family.</text>
</comment>
<evidence type="ECO:0000313" key="9">
    <source>
        <dbReference type="Proteomes" id="UP000006253"/>
    </source>
</evidence>
<keyword evidence="6" id="KW-0963">Cytoplasm</keyword>
<dbReference type="Pfam" id="PF00475">
    <property type="entry name" value="IGPD"/>
    <property type="match status" value="1"/>
</dbReference>
<dbReference type="InterPro" id="IPR020568">
    <property type="entry name" value="Ribosomal_Su5_D2-typ_SF"/>
</dbReference>
<name>A0A0E2BJY3_9LEPT</name>
<dbReference type="UniPathway" id="UPA00031">
    <property type="reaction ID" value="UER00011"/>
</dbReference>
<organism evidence="8 9">
    <name type="scientific">Leptospira kirschneri str. H1</name>
    <dbReference type="NCBI Taxonomy" id="1049966"/>
    <lineage>
        <taxon>Bacteria</taxon>
        <taxon>Pseudomonadati</taxon>
        <taxon>Spirochaetota</taxon>
        <taxon>Spirochaetia</taxon>
        <taxon>Leptospirales</taxon>
        <taxon>Leptospiraceae</taxon>
        <taxon>Leptospira</taxon>
    </lineage>
</organism>
<evidence type="ECO:0000313" key="8">
    <source>
        <dbReference type="EMBL" id="EKO17606.1"/>
    </source>
</evidence>
<dbReference type="GO" id="GO:0005737">
    <property type="term" value="C:cytoplasm"/>
    <property type="evidence" value="ECO:0007669"/>
    <property type="project" value="UniProtKB-SubCell"/>
</dbReference>
<dbReference type="InterPro" id="IPR020565">
    <property type="entry name" value="ImidazoleglycerP_deHydtase_CS"/>
</dbReference>
<dbReference type="NCBIfam" id="NF002114">
    <property type="entry name" value="PRK00951.2-4"/>
    <property type="match status" value="1"/>
</dbReference>
<dbReference type="PROSITE" id="PS00954">
    <property type="entry name" value="IGP_DEHYDRATASE_1"/>
    <property type="match status" value="1"/>
</dbReference>
<comment type="caution">
    <text evidence="8">The sequence shown here is derived from an EMBL/GenBank/DDBJ whole genome shotgun (WGS) entry which is preliminary data.</text>
</comment>